<dbReference type="InParanoid" id="A0A4W6CQM8"/>
<feature type="transmembrane region" description="Helical" evidence="1">
    <location>
        <begin position="6"/>
        <end position="26"/>
    </location>
</feature>
<keyword evidence="1" id="KW-0472">Membrane</keyword>
<keyword evidence="1" id="KW-0812">Transmembrane</keyword>
<evidence type="ECO:0000313" key="2">
    <source>
        <dbReference type="Ensembl" id="ENSLCAP00010014760.1"/>
    </source>
</evidence>
<keyword evidence="3" id="KW-1185">Reference proteome</keyword>
<reference evidence="2" key="3">
    <citation type="submission" date="2025-09" db="UniProtKB">
        <authorList>
            <consortium name="Ensembl"/>
        </authorList>
    </citation>
    <scope>IDENTIFICATION</scope>
</reference>
<evidence type="ECO:0000313" key="3">
    <source>
        <dbReference type="Proteomes" id="UP000314980"/>
    </source>
</evidence>
<sequence>MLASSKTATVSFYFFLVFPAGWFLNWRMNFSGFKRPDGCGLGRKLTSMFPPTLANNGGRGLSLSFLSPLRFGLRALAKTKLTLLRALPSVRSSKSSSPSSEATE</sequence>
<dbReference type="Ensembl" id="ENSLCAT00010015075.1">
    <property type="protein sequence ID" value="ENSLCAP00010014760.1"/>
    <property type="gene ID" value="ENSLCAG00010007000.1"/>
</dbReference>
<reference evidence="2" key="2">
    <citation type="submission" date="2025-08" db="UniProtKB">
        <authorList>
            <consortium name="Ensembl"/>
        </authorList>
    </citation>
    <scope>IDENTIFICATION</scope>
</reference>
<protein>
    <submittedName>
        <fullName evidence="2">Uncharacterized protein</fullName>
    </submittedName>
</protein>
<dbReference type="Proteomes" id="UP000314980">
    <property type="component" value="Unassembled WGS sequence"/>
</dbReference>
<proteinExistence type="predicted"/>
<organism evidence="2 3">
    <name type="scientific">Lates calcarifer</name>
    <name type="common">Barramundi</name>
    <name type="synonym">Holocentrus calcarifer</name>
    <dbReference type="NCBI Taxonomy" id="8187"/>
    <lineage>
        <taxon>Eukaryota</taxon>
        <taxon>Metazoa</taxon>
        <taxon>Chordata</taxon>
        <taxon>Craniata</taxon>
        <taxon>Vertebrata</taxon>
        <taxon>Euteleostomi</taxon>
        <taxon>Actinopterygii</taxon>
        <taxon>Neopterygii</taxon>
        <taxon>Teleostei</taxon>
        <taxon>Neoteleostei</taxon>
        <taxon>Acanthomorphata</taxon>
        <taxon>Carangaria</taxon>
        <taxon>Carangaria incertae sedis</taxon>
        <taxon>Centropomidae</taxon>
        <taxon>Lates</taxon>
    </lineage>
</organism>
<dbReference type="AlphaFoldDB" id="A0A4W6CQM8"/>
<name>A0A4W6CQM8_LATCA</name>
<reference evidence="3" key="1">
    <citation type="submission" date="2015-09" db="EMBL/GenBank/DDBJ databases">
        <authorList>
            <person name="Sai Rama Sridatta P."/>
        </authorList>
    </citation>
    <scope>NUCLEOTIDE SEQUENCE [LARGE SCALE GENOMIC DNA]</scope>
</reference>
<evidence type="ECO:0000256" key="1">
    <source>
        <dbReference type="SAM" id="Phobius"/>
    </source>
</evidence>
<accession>A0A4W6CQM8</accession>
<keyword evidence="1" id="KW-1133">Transmembrane helix</keyword>